<evidence type="ECO:0000313" key="3">
    <source>
        <dbReference type="Proteomes" id="UP000233469"/>
    </source>
</evidence>
<reference evidence="2 3" key="2">
    <citation type="submission" date="2017-10" db="EMBL/GenBank/DDBJ databases">
        <title>Extensive intraspecific genome diversity in a model arbuscular mycorrhizal fungus.</title>
        <authorList>
            <person name="Chen E.C.H."/>
            <person name="Morin E."/>
            <person name="Baudet D."/>
            <person name="Noel J."/>
            <person name="Ndikumana S."/>
            <person name="Charron P."/>
            <person name="St-Onge C."/>
            <person name="Giorgi J."/>
            <person name="Grigoriev I.V."/>
            <person name="Roux C."/>
            <person name="Martin F.M."/>
            <person name="Corradi N."/>
        </authorList>
    </citation>
    <scope>NUCLEOTIDE SEQUENCE [LARGE SCALE GENOMIC DNA]</scope>
    <source>
        <strain evidence="2 3">C2</strain>
    </source>
</reference>
<organism evidence="2 3">
    <name type="scientific">Rhizophagus irregularis</name>
    <dbReference type="NCBI Taxonomy" id="588596"/>
    <lineage>
        <taxon>Eukaryota</taxon>
        <taxon>Fungi</taxon>
        <taxon>Fungi incertae sedis</taxon>
        <taxon>Mucoromycota</taxon>
        <taxon>Glomeromycotina</taxon>
        <taxon>Glomeromycetes</taxon>
        <taxon>Glomerales</taxon>
        <taxon>Glomeraceae</taxon>
        <taxon>Rhizophagus</taxon>
    </lineage>
</organism>
<dbReference type="AlphaFoldDB" id="A0A2N1P3H9"/>
<gene>
    <name evidence="2" type="ORF">RhiirC2_767710</name>
</gene>
<dbReference type="VEuPathDB" id="FungiDB:FUN_013282"/>
<dbReference type="Proteomes" id="UP000233469">
    <property type="component" value="Unassembled WGS sequence"/>
</dbReference>
<proteinExistence type="predicted"/>
<comment type="caution">
    <text evidence="2">The sequence shown here is derived from an EMBL/GenBank/DDBJ whole genome shotgun (WGS) entry which is preliminary data.</text>
</comment>
<name>A0A2N1P3H9_9GLOM</name>
<feature type="region of interest" description="Disordered" evidence="1">
    <location>
        <begin position="46"/>
        <end position="89"/>
    </location>
</feature>
<evidence type="ECO:0000313" key="2">
    <source>
        <dbReference type="EMBL" id="PKK80734.1"/>
    </source>
</evidence>
<dbReference type="EMBL" id="LLXL01000006">
    <property type="protein sequence ID" value="PKK80734.1"/>
    <property type="molecule type" value="Genomic_DNA"/>
</dbReference>
<protein>
    <submittedName>
        <fullName evidence="2">Uncharacterized protein</fullName>
    </submittedName>
</protein>
<reference evidence="2 3" key="1">
    <citation type="submission" date="2016-04" db="EMBL/GenBank/DDBJ databases">
        <title>Genome analyses suggest a sexual origin of heterokaryosis in a supposedly ancient asexual fungus.</title>
        <authorList>
            <person name="Ropars J."/>
            <person name="Sedzielewska K."/>
            <person name="Noel J."/>
            <person name="Charron P."/>
            <person name="Farinelli L."/>
            <person name="Marton T."/>
            <person name="Kruger M."/>
            <person name="Pelin A."/>
            <person name="Brachmann A."/>
            <person name="Corradi N."/>
        </authorList>
    </citation>
    <scope>NUCLEOTIDE SEQUENCE [LARGE SCALE GENOMIC DNA]</scope>
    <source>
        <strain evidence="2 3">C2</strain>
    </source>
</reference>
<evidence type="ECO:0000256" key="1">
    <source>
        <dbReference type="SAM" id="MobiDB-lite"/>
    </source>
</evidence>
<accession>A0A2N1P3H9</accession>
<dbReference type="OrthoDB" id="2447427at2759"/>
<sequence length="115" mass="13134">MSDKLLPLQRESVLKLLQLPGIKEKLEEERKKYCNSTVYKKWEEAGEPFEEDEKVLSMKNKKNEAHHGTNSQSVDVNAKSKSVELENNKIPSHKISKPYSEVSGSANVFSFIKLL</sequence>